<dbReference type="EMBL" id="RSAA01000009">
    <property type="protein sequence ID" value="RRO17235.1"/>
    <property type="molecule type" value="Genomic_DNA"/>
</dbReference>
<keyword evidence="2" id="KW-0732">Signal</keyword>
<evidence type="ECO:0000313" key="4">
    <source>
        <dbReference type="Proteomes" id="UP000274515"/>
    </source>
</evidence>
<sequence>MRAFHRLCACTATALVIAGMSTPVAVAQGSYPTTPTPHPVDPDQPPGWVAQDSPRPVIGDAGTMLGVLRVLPATVPGDSFFNDPGFEDQLPKQSVLEAGMGRAVAQVNSESLFAHERSIAEASPAGVAITGHMPQLPGVGLAQTALADHEEPTSTSLAPPASPADQLVKLSGLNGSVHARWNEQTGPCGVAPLSDARYAMGQGSVVQLPGLGGALVDVPSVAEAHSHVRLADVPGQARTAVVSTSELQISQVKLLSGTPQEISIEVVGRPKLVATATGDPATSRVDYTAPVLRISQAGKEIAVLDVANPVQDLPIPPIPGLNQQLLDLGVLRISVGELEDQSQGEEVKGTARLFDLKLLDGTKLGLPASLAQISFGEQVARAVAPAGGVDCAPPAAGAVGDGSDVTPVAHQQGRTPPLALTSGSYFAVPIFWTGAALLLLGSVLVAAVPRRGTKH</sequence>
<keyword evidence="1" id="KW-0472">Membrane</keyword>
<name>A0A426JVL0_9PSEU</name>
<dbReference type="RefSeq" id="WP_125090051.1">
    <property type="nucleotide sequence ID" value="NZ_RSAA01000009.1"/>
</dbReference>
<evidence type="ECO:0000256" key="1">
    <source>
        <dbReference type="SAM" id="Phobius"/>
    </source>
</evidence>
<keyword evidence="4" id="KW-1185">Reference proteome</keyword>
<organism evidence="3 4">
    <name type="scientific">Saccharopolyspora rhizosphaerae</name>
    <dbReference type="NCBI Taxonomy" id="2492662"/>
    <lineage>
        <taxon>Bacteria</taxon>
        <taxon>Bacillati</taxon>
        <taxon>Actinomycetota</taxon>
        <taxon>Actinomycetes</taxon>
        <taxon>Pseudonocardiales</taxon>
        <taxon>Pseudonocardiaceae</taxon>
        <taxon>Saccharopolyspora</taxon>
    </lineage>
</organism>
<protein>
    <submittedName>
        <fullName evidence="3">Uncharacterized protein</fullName>
    </submittedName>
</protein>
<feature type="chain" id="PRO_5019541323" evidence="2">
    <location>
        <begin position="28"/>
        <end position="455"/>
    </location>
</feature>
<keyword evidence="1" id="KW-1133">Transmembrane helix</keyword>
<dbReference type="OrthoDB" id="3676216at2"/>
<feature type="transmembrane region" description="Helical" evidence="1">
    <location>
        <begin position="425"/>
        <end position="448"/>
    </location>
</feature>
<evidence type="ECO:0000256" key="2">
    <source>
        <dbReference type="SAM" id="SignalP"/>
    </source>
</evidence>
<comment type="caution">
    <text evidence="3">The sequence shown here is derived from an EMBL/GenBank/DDBJ whole genome shotgun (WGS) entry which is preliminary data.</text>
</comment>
<proteinExistence type="predicted"/>
<dbReference type="Proteomes" id="UP000274515">
    <property type="component" value="Unassembled WGS sequence"/>
</dbReference>
<reference evidence="3 4" key="1">
    <citation type="submission" date="2018-11" db="EMBL/GenBank/DDBJ databases">
        <title>Saccharopolyspora rhizosphaerae sp. nov., an actinomycete isolated from rhizosphere soil in Thailand.</title>
        <authorList>
            <person name="Intra B."/>
            <person name="Euanorasetr J."/>
            <person name="Take A."/>
            <person name="Inahashi Y."/>
            <person name="Mori M."/>
            <person name="Panbangred W."/>
            <person name="Matsumoto A."/>
        </authorList>
    </citation>
    <scope>NUCLEOTIDE SEQUENCE [LARGE SCALE GENOMIC DNA]</scope>
    <source>
        <strain evidence="3 4">H219</strain>
    </source>
</reference>
<dbReference type="AlphaFoldDB" id="A0A426JVL0"/>
<evidence type="ECO:0000313" key="3">
    <source>
        <dbReference type="EMBL" id="RRO17235.1"/>
    </source>
</evidence>
<gene>
    <name evidence="3" type="ORF">EIL87_10525</name>
</gene>
<keyword evidence="1" id="KW-0812">Transmembrane</keyword>
<accession>A0A426JVL0</accession>
<feature type="signal peptide" evidence="2">
    <location>
        <begin position="1"/>
        <end position="27"/>
    </location>
</feature>